<proteinExistence type="predicted"/>
<dbReference type="PROSITE" id="PS50259">
    <property type="entry name" value="G_PROTEIN_RECEP_F3_4"/>
    <property type="match status" value="1"/>
</dbReference>
<keyword evidence="6" id="KW-0675">Receptor</keyword>
<keyword evidence="3 9" id="KW-1133">Transmembrane helix</keyword>
<feature type="transmembrane region" description="Helical" evidence="9">
    <location>
        <begin position="398"/>
        <end position="416"/>
    </location>
</feature>
<feature type="domain" description="G-protein coupled receptors family 3 profile" evidence="10">
    <location>
        <begin position="396"/>
        <end position="579"/>
    </location>
</feature>
<dbReference type="InterPro" id="IPR028082">
    <property type="entry name" value="Peripla_BP_I"/>
</dbReference>
<evidence type="ECO:0000256" key="6">
    <source>
        <dbReference type="ARBA" id="ARBA00023170"/>
    </source>
</evidence>
<keyword evidence="2 9" id="KW-0812">Transmembrane</keyword>
<feature type="transmembrane region" description="Helical" evidence="9">
    <location>
        <begin position="325"/>
        <end position="347"/>
    </location>
</feature>
<dbReference type="PANTHER" id="PTHR10519">
    <property type="entry name" value="GABA-B RECEPTOR"/>
    <property type="match status" value="1"/>
</dbReference>
<sequence length="667" mass="74646">MAKYLGNTMLNRKYVSIISDHSDYSTQFESFIRPLEGALGLNLITANVLENSIKSIDNAISVIVKGGHNTIVLVTEQPALLEHIARMADEKGLIGENYFWVIAGRSLPRAYLERLRAAPNSPLDRMLKGSAVFRIIDPFMYQRDMDRFLINWMAQDSSLVSQLNSLHPLKGNNPFQVDYFVGTDNYFQMNDPAPLSSYIYDSVILTGISACELLMSEEKIPAKLEITVNEILGTRFLGASGNVSFEEGNNGRSPGGLSAYGVYNIRHGDIVNGLRGFDSSLTAIYQGSGWDKISATEFTYYDETTSQPTPLRTTNSNFLATGRHVVGLTLMGMAIANATGCCLWIWLMRNNKKILASQPEFLCVLCFGSAVTAASIAMISFDESYGWSVNALAHGCKALPWCFFIGYLIMYGAIFSKLSRTNQVFSFRRKKVEINRVVRPFLVVLMLSITVLIIWTAINPLAWVRMENKNDPLATSGKCESVNFSPLPFFITLMVMIVMVTISLLAILWQTKDIQDEFVESNWIFYGILAHLQAWVMALPIWFGIDSGSTNVIYLTAVVFLFIFSTALVVLVIWPKIFMWAHTKIYGESNNSKMRPRINLSGDKHVHISGLRSSQEGISHPIQPDTYKEQVSHLFAENSELKKEILELKQGKKTQLGNSQGEELPHS</sequence>
<evidence type="ECO:0000256" key="1">
    <source>
        <dbReference type="ARBA" id="ARBA00004141"/>
    </source>
</evidence>
<dbReference type="EMBL" id="HBGN01024312">
    <property type="protein sequence ID" value="CAD9339004.1"/>
    <property type="molecule type" value="Transcribed_RNA"/>
</dbReference>
<feature type="transmembrane region" description="Helical" evidence="9">
    <location>
        <begin position="551"/>
        <end position="574"/>
    </location>
</feature>
<evidence type="ECO:0000256" key="4">
    <source>
        <dbReference type="ARBA" id="ARBA00023040"/>
    </source>
</evidence>
<reference evidence="11" key="1">
    <citation type="submission" date="2021-01" db="EMBL/GenBank/DDBJ databases">
        <authorList>
            <person name="Corre E."/>
            <person name="Pelletier E."/>
            <person name="Niang G."/>
            <person name="Scheremetjew M."/>
            <person name="Finn R."/>
            <person name="Kale V."/>
            <person name="Holt S."/>
            <person name="Cochrane G."/>
            <person name="Meng A."/>
            <person name="Brown T."/>
            <person name="Cohen L."/>
        </authorList>
    </citation>
    <scope>NUCLEOTIDE SEQUENCE</scope>
    <source>
        <strain evidence="11">Pop2</strain>
    </source>
</reference>
<evidence type="ECO:0000259" key="10">
    <source>
        <dbReference type="PROSITE" id="PS50259"/>
    </source>
</evidence>
<evidence type="ECO:0000256" key="2">
    <source>
        <dbReference type="ARBA" id="ARBA00022692"/>
    </source>
</evidence>
<dbReference type="InterPro" id="IPR017978">
    <property type="entry name" value="GPCR_3_C"/>
</dbReference>
<name>A0A7S2EIH3_9STRA</name>
<protein>
    <recommendedName>
        <fullName evidence="10">G-protein coupled receptors family 3 profile domain-containing protein</fullName>
    </recommendedName>
</protein>
<feature type="transmembrane region" description="Helical" evidence="9">
    <location>
        <begin position="523"/>
        <end position="545"/>
    </location>
</feature>
<organism evidence="11">
    <name type="scientific">Ditylum brightwellii</name>
    <dbReference type="NCBI Taxonomy" id="49249"/>
    <lineage>
        <taxon>Eukaryota</taxon>
        <taxon>Sar</taxon>
        <taxon>Stramenopiles</taxon>
        <taxon>Ochrophyta</taxon>
        <taxon>Bacillariophyta</taxon>
        <taxon>Mediophyceae</taxon>
        <taxon>Lithodesmiophycidae</taxon>
        <taxon>Lithodesmiales</taxon>
        <taxon>Lithodesmiaceae</taxon>
        <taxon>Ditylum</taxon>
    </lineage>
</organism>
<accession>A0A7S2EIH3</accession>
<feature type="transmembrane region" description="Helical" evidence="9">
    <location>
        <begin position="437"/>
        <end position="458"/>
    </location>
</feature>
<feature type="transmembrane region" description="Helical" evidence="9">
    <location>
        <begin position="359"/>
        <end position="378"/>
    </location>
</feature>
<comment type="subcellular location">
    <subcellularLocation>
        <location evidence="1">Membrane</location>
        <topology evidence="1">Multi-pass membrane protein</topology>
    </subcellularLocation>
</comment>
<evidence type="ECO:0000256" key="8">
    <source>
        <dbReference type="ARBA" id="ARBA00023224"/>
    </source>
</evidence>
<evidence type="ECO:0000256" key="7">
    <source>
        <dbReference type="ARBA" id="ARBA00023180"/>
    </source>
</evidence>
<dbReference type="AlphaFoldDB" id="A0A7S2EIH3"/>
<feature type="transmembrane region" description="Helical" evidence="9">
    <location>
        <begin position="489"/>
        <end position="511"/>
    </location>
</feature>
<dbReference type="GO" id="GO:0038039">
    <property type="term" value="C:G protein-coupled receptor heterodimeric complex"/>
    <property type="evidence" value="ECO:0007669"/>
    <property type="project" value="TreeGrafter"/>
</dbReference>
<keyword evidence="5 9" id="KW-0472">Membrane</keyword>
<dbReference type="Pfam" id="PF00003">
    <property type="entry name" value="7tm_3"/>
    <property type="match status" value="1"/>
</dbReference>
<evidence type="ECO:0000256" key="3">
    <source>
        <dbReference type="ARBA" id="ARBA00022989"/>
    </source>
</evidence>
<gene>
    <name evidence="11" type="ORF">DBRI1063_LOCUS15560</name>
</gene>
<evidence type="ECO:0000256" key="5">
    <source>
        <dbReference type="ARBA" id="ARBA00023136"/>
    </source>
</evidence>
<keyword evidence="7" id="KW-0325">Glycoprotein</keyword>
<dbReference type="SUPFAM" id="SSF53822">
    <property type="entry name" value="Periplasmic binding protein-like I"/>
    <property type="match status" value="1"/>
</dbReference>
<dbReference type="InterPro" id="IPR002455">
    <property type="entry name" value="GPCR3_GABA-B"/>
</dbReference>
<dbReference type="PANTHER" id="PTHR10519:SF20">
    <property type="entry name" value="G-PROTEIN COUPLED RECEPTOR 156-RELATED"/>
    <property type="match status" value="1"/>
</dbReference>
<evidence type="ECO:0000256" key="9">
    <source>
        <dbReference type="SAM" id="Phobius"/>
    </source>
</evidence>
<keyword evidence="8" id="KW-0807">Transducer</keyword>
<keyword evidence="4" id="KW-0297">G-protein coupled receptor</keyword>
<dbReference type="GO" id="GO:0004965">
    <property type="term" value="F:G protein-coupled GABA receptor activity"/>
    <property type="evidence" value="ECO:0007669"/>
    <property type="project" value="InterPro"/>
</dbReference>
<evidence type="ECO:0000313" key="11">
    <source>
        <dbReference type="EMBL" id="CAD9339004.1"/>
    </source>
</evidence>